<organism evidence="1 2">
    <name type="scientific">Brenneria corticis</name>
    <dbReference type="NCBI Taxonomy" id="2173106"/>
    <lineage>
        <taxon>Bacteria</taxon>
        <taxon>Pseudomonadati</taxon>
        <taxon>Pseudomonadota</taxon>
        <taxon>Gammaproteobacteria</taxon>
        <taxon>Enterobacterales</taxon>
        <taxon>Pectobacteriaceae</taxon>
        <taxon>Brenneria</taxon>
    </lineage>
</organism>
<gene>
    <name evidence="1" type="ORF">DDT56_11875</name>
</gene>
<name>A0A2U1U1A5_9GAMM</name>
<comment type="caution">
    <text evidence="1">The sequence shown here is derived from an EMBL/GenBank/DDBJ whole genome shotgun (WGS) entry which is preliminary data.</text>
</comment>
<proteinExistence type="predicted"/>
<dbReference type="RefSeq" id="WP_136166650.1">
    <property type="nucleotide sequence ID" value="NZ_KZ819079.1"/>
</dbReference>
<reference evidence="1 2" key="1">
    <citation type="submission" date="2018-04" db="EMBL/GenBank/DDBJ databases">
        <title>Brenneria corticis sp.nov.</title>
        <authorList>
            <person name="Li Y."/>
        </authorList>
    </citation>
    <scope>NUCLEOTIDE SEQUENCE [LARGE SCALE GENOMIC DNA]</scope>
    <source>
        <strain evidence="1 2">CFCC 11842</strain>
    </source>
</reference>
<dbReference type="AlphaFoldDB" id="A0A2U1U1A5"/>
<dbReference type="EMBL" id="QDKH01000011">
    <property type="protein sequence ID" value="PWC15427.1"/>
    <property type="molecule type" value="Genomic_DNA"/>
</dbReference>
<evidence type="ECO:0000313" key="2">
    <source>
        <dbReference type="Proteomes" id="UP000296159"/>
    </source>
</evidence>
<protein>
    <submittedName>
        <fullName evidence="1">Uncharacterized protein</fullName>
    </submittedName>
</protein>
<accession>A0A2U1U1A5</accession>
<dbReference type="Proteomes" id="UP000296159">
    <property type="component" value="Unassembled WGS sequence"/>
</dbReference>
<sequence length="213" mass="23591">MDAKTLAISVADGIASLPMDFYLGLERTFQDLSLSDGGRNIQRRNFNDDARFYRTLVRLFKNQAVLKQVADLIINNALSNLPDSALKRISDKLIGSATAMASRSATQLAVSGYLGSKVVGGMMATTISKLSLRLWTGSLVGGVVLQGVLSRAADASRRLSLENPELWRALYVNDFDMLYFLFEKPLENFIELGDTLRKNPAKTEQLLREIENL</sequence>
<keyword evidence="2" id="KW-1185">Reference proteome</keyword>
<evidence type="ECO:0000313" key="1">
    <source>
        <dbReference type="EMBL" id="PWC15427.1"/>
    </source>
</evidence>